<evidence type="ECO:0000256" key="5">
    <source>
        <dbReference type="RuleBase" id="RU004508"/>
    </source>
</evidence>
<dbReference type="PANTHER" id="PTHR30244">
    <property type="entry name" value="TRANSAMINASE"/>
    <property type="match status" value="1"/>
</dbReference>
<feature type="active site" description="Proton acceptor" evidence="3">
    <location>
        <position position="194"/>
    </location>
</feature>
<gene>
    <name evidence="6" type="ORF">AVDCRST_MAG92-2139</name>
</gene>
<protein>
    <submittedName>
        <fullName evidence="6">Aminotransferase</fullName>
    </submittedName>
</protein>
<keyword evidence="1 4" id="KW-0663">Pyridoxal phosphate</keyword>
<feature type="modified residue" description="N6-(pyridoxal phosphate)lysine" evidence="4">
    <location>
        <position position="194"/>
    </location>
</feature>
<organism evidence="6">
    <name type="scientific">uncultured Coleofasciculus sp</name>
    <dbReference type="NCBI Taxonomy" id="1267456"/>
    <lineage>
        <taxon>Bacteria</taxon>
        <taxon>Bacillati</taxon>
        <taxon>Cyanobacteriota</taxon>
        <taxon>Cyanophyceae</taxon>
        <taxon>Coleofasciculales</taxon>
        <taxon>Coleofasciculaceae</taxon>
        <taxon>Coleofasciculus</taxon>
        <taxon>environmental samples</taxon>
    </lineage>
</organism>
<reference evidence="6" key="1">
    <citation type="submission" date="2020-02" db="EMBL/GenBank/DDBJ databases">
        <authorList>
            <person name="Meier V. D."/>
        </authorList>
    </citation>
    <scope>NUCLEOTIDE SEQUENCE</scope>
    <source>
        <strain evidence="6">AVDCRST_MAG92</strain>
    </source>
</reference>
<dbReference type="EMBL" id="CADCTM010000322">
    <property type="protein sequence ID" value="CAA9253918.1"/>
    <property type="molecule type" value="Genomic_DNA"/>
</dbReference>
<comment type="similarity">
    <text evidence="2 5">Belongs to the DegT/DnrJ/EryC1 family.</text>
</comment>
<keyword evidence="6" id="KW-0032">Aminotransferase</keyword>
<evidence type="ECO:0000256" key="3">
    <source>
        <dbReference type="PIRSR" id="PIRSR000390-1"/>
    </source>
</evidence>
<dbReference type="InterPro" id="IPR015424">
    <property type="entry name" value="PyrdxlP-dep_Trfase"/>
</dbReference>
<evidence type="ECO:0000256" key="4">
    <source>
        <dbReference type="PIRSR" id="PIRSR000390-2"/>
    </source>
</evidence>
<accession>A0A6J4IJF9</accession>
<dbReference type="GO" id="GO:0008483">
    <property type="term" value="F:transaminase activity"/>
    <property type="evidence" value="ECO:0007669"/>
    <property type="project" value="UniProtKB-KW"/>
</dbReference>
<dbReference type="SUPFAM" id="SSF53383">
    <property type="entry name" value="PLP-dependent transferases"/>
    <property type="match status" value="1"/>
</dbReference>
<evidence type="ECO:0000256" key="2">
    <source>
        <dbReference type="ARBA" id="ARBA00037999"/>
    </source>
</evidence>
<name>A0A6J4IJF9_9CYAN</name>
<dbReference type="InterPro" id="IPR000653">
    <property type="entry name" value="DegT/StrS_aminotransferase"/>
</dbReference>
<dbReference type="FunFam" id="3.40.640.10:FF:000089">
    <property type="entry name" value="Aminotransferase, DegT/DnrJ/EryC1/StrS family"/>
    <property type="match status" value="1"/>
</dbReference>
<evidence type="ECO:0000313" key="6">
    <source>
        <dbReference type="EMBL" id="CAA9253918.1"/>
    </source>
</evidence>
<keyword evidence="6" id="KW-0808">Transferase</keyword>
<dbReference type="InterPro" id="IPR015421">
    <property type="entry name" value="PyrdxlP-dep_Trfase_major"/>
</dbReference>
<dbReference type="AlphaFoldDB" id="A0A6J4IJF9"/>
<dbReference type="PIRSF" id="PIRSF000390">
    <property type="entry name" value="PLP_StrS"/>
    <property type="match status" value="1"/>
</dbReference>
<dbReference type="Gene3D" id="3.40.640.10">
    <property type="entry name" value="Type I PLP-dependent aspartate aminotransferase-like (Major domain)"/>
    <property type="match status" value="1"/>
</dbReference>
<dbReference type="PANTHER" id="PTHR30244:SF36">
    <property type="entry name" value="3-OXO-GLUCOSE-6-PHOSPHATE:GLUTAMATE AMINOTRANSFERASE"/>
    <property type="match status" value="1"/>
</dbReference>
<dbReference type="Pfam" id="PF01041">
    <property type="entry name" value="DegT_DnrJ_EryC1"/>
    <property type="match status" value="1"/>
</dbReference>
<sequence>MPTSSFLLPADPKANYLAHKEEIDQAIRRVLDSGWYILGQEVAVFEQEFAQYLGVSQAVGVGSGTDALEIALRACGVGVGDAVITVSHTVVATVAAIELVGAMPVLVDIDPTTFTLDPDRLEDTIAQHQGSRIKAIIPVHLYGHPAAMPTIMEIARRHDLYVIEDCAQSHGAAIKGRKTGAWGDLAAFSFYPTKNLGALGDGGAVVTDNAELAQKLRLLREYGWQRRYISEMPGMNTRLDEIQAAVLRVKLQYLDKENAQRRELAKVYNSRLSATPLVLPEVGQDVESVYHQYVVKSAERDALKDFLKDNSVGTLIHYPVPVHRQPAYQNRVAIGRGGLQETENVVKEILSLPMYPQMRSDQAQAVADLITSWYKQKCD</sequence>
<dbReference type="GO" id="GO:0000271">
    <property type="term" value="P:polysaccharide biosynthetic process"/>
    <property type="evidence" value="ECO:0007669"/>
    <property type="project" value="TreeGrafter"/>
</dbReference>
<dbReference type="InterPro" id="IPR015422">
    <property type="entry name" value="PyrdxlP-dep_Trfase_small"/>
</dbReference>
<dbReference type="Gene3D" id="3.90.1150.10">
    <property type="entry name" value="Aspartate Aminotransferase, domain 1"/>
    <property type="match status" value="1"/>
</dbReference>
<dbReference type="GO" id="GO:0030170">
    <property type="term" value="F:pyridoxal phosphate binding"/>
    <property type="evidence" value="ECO:0007669"/>
    <property type="project" value="UniProtKB-ARBA"/>
</dbReference>
<proteinExistence type="inferred from homology"/>
<evidence type="ECO:0000256" key="1">
    <source>
        <dbReference type="ARBA" id="ARBA00022898"/>
    </source>
</evidence>
<dbReference type="CDD" id="cd00616">
    <property type="entry name" value="AHBA_syn"/>
    <property type="match status" value="1"/>
</dbReference>